<feature type="signal peptide" evidence="1">
    <location>
        <begin position="1"/>
        <end position="26"/>
    </location>
</feature>
<dbReference type="Proteomes" id="UP000195080">
    <property type="component" value="Chromosome"/>
</dbReference>
<reference evidence="3" key="1">
    <citation type="submission" date="2017-05" db="EMBL/GenBank/DDBJ databases">
        <title>The Genome Sequence of EEnterococcus faecalis 9F2_4866.</title>
        <authorList>
            <consortium name="The Broad Institute Genomics Platform"/>
            <consortium name="The Broad Institute Genomic Center for Infectious Diseases"/>
            <person name="Earl A."/>
            <person name="Manson A."/>
            <person name="Schwartman J."/>
            <person name="Gilmore M."/>
            <person name="Abouelleil A."/>
            <person name="Cao P."/>
            <person name="Chapman S."/>
            <person name="Cusick C."/>
            <person name="Shea T."/>
            <person name="Young S."/>
            <person name="Neafsey D."/>
            <person name="Nusbaum C."/>
            <person name="Birren B."/>
        </authorList>
    </citation>
    <scope>NUCLEOTIDE SEQUENCE [LARGE SCALE GENOMIC DNA]</scope>
    <source>
        <strain evidence="3">12C11_DIV0727</strain>
    </source>
</reference>
<proteinExistence type="predicted"/>
<name>A0ABZ2T8K0_9ENTE</name>
<accession>A0ABZ2T8K0</accession>
<evidence type="ECO:0008006" key="4">
    <source>
        <dbReference type="Google" id="ProtNLM"/>
    </source>
</evidence>
<feature type="chain" id="PRO_5047000129" description="Alternate signal-mediated exported protein" evidence="1">
    <location>
        <begin position="27"/>
        <end position="416"/>
    </location>
</feature>
<evidence type="ECO:0000313" key="2">
    <source>
        <dbReference type="EMBL" id="WYJ87711.1"/>
    </source>
</evidence>
<keyword evidence="1" id="KW-0732">Signal</keyword>
<sequence length="416" mass="44703">MKKNKKKKLVAASGLALLAFLAGTFAWINSQDQKINRVDAAAIKDDSVTVEETWKPQDIIPGTEATKEVAVKNTGNVPVFVRVSYEEVLKHLTEKGAVTSRDNGWTVSATPNPLADDIPVEYDGDKYVTQTNDYKDVTSKVKDAKAAALPAGVKVYAKGSVTKNPVTSAEVTTFNYSAFFEYAPGKYQAMETDVKVTGGNVEGSLVENWDFTMSKAKYSVYSGGYKYAVANWAATSLEGASPESTNAKASLLGSAGKKYDIDYDYTIAALGLPAIPAVTVTTAADQIPVANSEKKGVQTDKAALNVGGINIEYGVDMGTTADLKNDKWVYNNEDGYFYFTSPLNSGATTPQLLKKLIFTNAIGKEYTNATYDLIVKMEAIQATKEALSDNTGWNLNGADGSETKKITTYLDGQAVS</sequence>
<evidence type="ECO:0000313" key="3">
    <source>
        <dbReference type="Proteomes" id="UP000195080"/>
    </source>
</evidence>
<organism evidence="2 3">
    <name type="scientific">Candidatus Enterococcus lemimoniae</name>
    <dbReference type="NCBI Taxonomy" id="1834167"/>
    <lineage>
        <taxon>Bacteria</taxon>
        <taxon>Bacillati</taxon>
        <taxon>Bacillota</taxon>
        <taxon>Bacilli</taxon>
        <taxon>Lactobacillales</taxon>
        <taxon>Enterococcaceae</taxon>
        <taxon>Enterococcus</taxon>
    </lineage>
</organism>
<evidence type="ECO:0000256" key="1">
    <source>
        <dbReference type="SAM" id="SignalP"/>
    </source>
</evidence>
<dbReference type="RefSeq" id="WP_086445062.1">
    <property type="nucleotide sequence ID" value="NZ_CP147248.1"/>
</dbReference>
<reference evidence="2 3" key="2">
    <citation type="submission" date="2024-03" db="EMBL/GenBank/DDBJ databases">
        <title>The Genome Sequence of Enterococcus sp. DIV0727d.</title>
        <authorList>
            <consortium name="The Broad Institute Genomics Platform"/>
            <consortium name="The Broad Institute Microbial Omics Core"/>
            <consortium name="The Broad Institute Genomic Center for Infectious Diseases"/>
            <person name="Earl A."/>
            <person name="Manson A."/>
            <person name="Gilmore M."/>
            <person name="Schwartman J."/>
            <person name="Shea T."/>
            <person name="Abouelleil A."/>
            <person name="Cao P."/>
            <person name="Chapman S."/>
            <person name="Cusick C."/>
            <person name="Young S."/>
            <person name="Neafsey D."/>
            <person name="Nusbaum C."/>
            <person name="Birren B."/>
        </authorList>
    </citation>
    <scope>NUCLEOTIDE SEQUENCE [LARGE SCALE GENOMIC DNA]</scope>
    <source>
        <strain evidence="2 3">12C11_DIV0727</strain>
    </source>
</reference>
<keyword evidence="3" id="KW-1185">Reference proteome</keyword>
<dbReference type="EMBL" id="CP147248">
    <property type="protein sequence ID" value="WYJ87711.1"/>
    <property type="molecule type" value="Genomic_DNA"/>
</dbReference>
<gene>
    <name evidence="2" type="ORF">A5866_002835</name>
</gene>
<protein>
    <recommendedName>
        <fullName evidence="4">Alternate signal-mediated exported protein</fullName>
    </recommendedName>
</protein>